<accession>A0ABX0XCM3</accession>
<dbReference type="RefSeq" id="WP_168037310.1">
    <property type="nucleotide sequence ID" value="NZ_JAATJH010000003.1"/>
</dbReference>
<dbReference type="Proteomes" id="UP000770785">
    <property type="component" value="Unassembled WGS sequence"/>
</dbReference>
<organism evidence="2 3">
    <name type="scientific">Neolewinella antarctica</name>
    <dbReference type="NCBI Taxonomy" id="442734"/>
    <lineage>
        <taxon>Bacteria</taxon>
        <taxon>Pseudomonadati</taxon>
        <taxon>Bacteroidota</taxon>
        <taxon>Saprospiria</taxon>
        <taxon>Saprospirales</taxon>
        <taxon>Lewinellaceae</taxon>
        <taxon>Neolewinella</taxon>
    </lineage>
</organism>
<proteinExistence type="predicted"/>
<evidence type="ECO:0000313" key="2">
    <source>
        <dbReference type="EMBL" id="NJC26537.1"/>
    </source>
</evidence>
<gene>
    <name evidence="2" type="ORF">GGR27_002047</name>
</gene>
<evidence type="ECO:0000313" key="3">
    <source>
        <dbReference type="Proteomes" id="UP000770785"/>
    </source>
</evidence>
<feature type="signal peptide" evidence="1">
    <location>
        <begin position="1"/>
        <end position="18"/>
    </location>
</feature>
<evidence type="ECO:0000256" key="1">
    <source>
        <dbReference type="SAM" id="SignalP"/>
    </source>
</evidence>
<keyword evidence="1" id="KW-0732">Signal</keyword>
<reference evidence="2 3" key="1">
    <citation type="submission" date="2020-03" db="EMBL/GenBank/DDBJ databases">
        <title>Genomic Encyclopedia of Type Strains, Phase IV (KMG-IV): sequencing the most valuable type-strain genomes for metagenomic binning, comparative biology and taxonomic classification.</title>
        <authorList>
            <person name="Goeker M."/>
        </authorList>
    </citation>
    <scope>NUCLEOTIDE SEQUENCE [LARGE SCALE GENOMIC DNA]</scope>
    <source>
        <strain evidence="2 3">DSM 105096</strain>
    </source>
</reference>
<dbReference type="EMBL" id="JAATJH010000003">
    <property type="protein sequence ID" value="NJC26537.1"/>
    <property type="molecule type" value="Genomic_DNA"/>
</dbReference>
<keyword evidence="3" id="KW-1185">Reference proteome</keyword>
<dbReference type="InterPro" id="IPR005901">
    <property type="entry name" value="GLPGLI"/>
</dbReference>
<protein>
    <submittedName>
        <fullName evidence="2">GLPGLI family protein</fullName>
    </submittedName>
</protein>
<comment type="caution">
    <text evidence="2">The sequence shown here is derived from an EMBL/GenBank/DDBJ whole genome shotgun (WGS) entry which is preliminary data.</text>
</comment>
<dbReference type="NCBIfam" id="TIGR01200">
    <property type="entry name" value="GLPGLI"/>
    <property type="match status" value="1"/>
</dbReference>
<feature type="chain" id="PRO_5046010813" evidence="1">
    <location>
        <begin position="19"/>
        <end position="214"/>
    </location>
</feature>
<sequence length="214" mass="24157">MKLFIFTIVFLITSALMAQTGYKVTYEVRSVNNTYTKLSEQFTGEDRAKMASVDHLTRTFQLLHVNGVSLYSYVSTQYDSMYTGEQYYAGTSTVHYKDMRSVNDLEMLEVSKMRGCARKTTFRSELYDLTDSTKIIGNLLTQKAVNRDFPDSYVWFAPRIPISDGPKQEAGFPGLVIQKVNSSHRIVMVAIEEIDGDLVPSIVRPECAAGRGNQ</sequence>
<name>A0ABX0XCM3_9BACT</name>